<dbReference type="Proteomes" id="UP000738431">
    <property type="component" value="Chromosome"/>
</dbReference>
<dbReference type="SUPFAM" id="SSF47384">
    <property type="entry name" value="Homodimeric domain of signal transducing histidine kinase"/>
    <property type="match status" value="1"/>
</dbReference>
<dbReference type="CDD" id="cd06225">
    <property type="entry name" value="HAMP"/>
    <property type="match status" value="1"/>
</dbReference>
<keyword evidence="14" id="KW-0547">Nucleotide-binding</keyword>
<dbReference type="InterPro" id="IPR036890">
    <property type="entry name" value="HATPase_C_sf"/>
</dbReference>
<dbReference type="Pfam" id="PF00512">
    <property type="entry name" value="HisKA"/>
    <property type="match status" value="1"/>
</dbReference>
<evidence type="ECO:0000256" key="2">
    <source>
        <dbReference type="ARBA" id="ARBA00004370"/>
    </source>
</evidence>
<dbReference type="Gene3D" id="1.10.287.130">
    <property type="match status" value="1"/>
</dbReference>
<keyword evidence="7" id="KW-0418">Kinase</keyword>
<dbReference type="SUPFAM" id="SSF55874">
    <property type="entry name" value="ATPase domain of HSP90 chaperone/DNA topoisomerase II/histidine kinase"/>
    <property type="match status" value="1"/>
</dbReference>
<keyword evidence="9" id="KW-0902">Two-component regulatory system</keyword>
<dbReference type="PROSITE" id="PS50109">
    <property type="entry name" value="HIS_KIN"/>
    <property type="match status" value="1"/>
</dbReference>
<evidence type="ECO:0000313" key="14">
    <source>
        <dbReference type="EMBL" id="WRQ86477.1"/>
    </source>
</evidence>
<keyword evidence="6 11" id="KW-0812">Transmembrane</keyword>
<name>A0ABZ1C504_9BACT</name>
<evidence type="ECO:0000256" key="6">
    <source>
        <dbReference type="ARBA" id="ARBA00022692"/>
    </source>
</evidence>
<dbReference type="InterPro" id="IPR005467">
    <property type="entry name" value="His_kinase_dom"/>
</dbReference>
<accession>A0ABZ1C504</accession>
<dbReference type="Pfam" id="PF02518">
    <property type="entry name" value="HATPase_c"/>
    <property type="match status" value="1"/>
</dbReference>
<dbReference type="SMART" id="SM00387">
    <property type="entry name" value="HATPase_c"/>
    <property type="match status" value="1"/>
</dbReference>
<keyword evidence="15" id="KW-1185">Reference proteome</keyword>
<reference evidence="14 15" key="1">
    <citation type="submission" date="2023-12" db="EMBL/GenBank/DDBJ databases">
        <title>Description of an unclassified Opitutus bacterium of Verrucomicrobiota.</title>
        <authorList>
            <person name="Zhang D.-F."/>
        </authorList>
    </citation>
    <scope>NUCLEOTIDE SEQUENCE [LARGE SCALE GENOMIC DNA]</scope>
    <source>
        <strain evidence="14 15">WL0086</strain>
    </source>
</reference>
<evidence type="ECO:0000256" key="3">
    <source>
        <dbReference type="ARBA" id="ARBA00012438"/>
    </source>
</evidence>
<evidence type="ECO:0000259" key="13">
    <source>
        <dbReference type="PROSITE" id="PS50885"/>
    </source>
</evidence>
<dbReference type="Gene3D" id="3.30.565.10">
    <property type="entry name" value="Histidine kinase-like ATPase, C-terminal domain"/>
    <property type="match status" value="1"/>
</dbReference>
<evidence type="ECO:0000256" key="7">
    <source>
        <dbReference type="ARBA" id="ARBA00022777"/>
    </source>
</evidence>
<dbReference type="PANTHER" id="PTHR45436:SF5">
    <property type="entry name" value="SENSOR HISTIDINE KINASE TRCS"/>
    <property type="match status" value="1"/>
</dbReference>
<dbReference type="PANTHER" id="PTHR45436">
    <property type="entry name" value="SENSOR HISTIDINE KINASE YKOH"/>
    <property type="match status" value="1"/>
</dbReference>
<comment type="subcellular location">
    <subcellularLocation>
        <location evidence="2">Membrane</location>
    </subcellularLocation>
</comment>
<keyword evidence="8 11" id="KW-1133">Transmembrane helix</keyword>
<dbReference type="EC" id="2.7.13.3" evidence="3"/>
<dbReference type="Pfam" id="PF00672">
    <property type="entry name" value="HAMP"/>
    <property type="match status" value="1"/>
</dbReference>
<dbReference type="EMBL" id="CP139781">
    <property type="protein sequence ID" value="WRQ86477.1"/>
    <property type="molecule type" value="Genomic_DNA"/>
</dbReference>
<dbReference type="InterPro" id="IPR004358">
    <property type="entry name" value="Sig_transdc_His_kin-like_C"/>
</dbReference>
<organism evidence="14 15">
    <name type="scientific">Actomonas aquatica</name>
    <dbReference type="NCBI Taxonomy" id="2866162"/>
    <lineage>
        <taxon>Bacteria</taxon>
        <taxon>Pseudomonadati</taxon>
        <taxon>Verrucomicrobiota</taxon>
        <taxon>Opitutia</taxon>
        <taxon>Opitutales</taxon>
        <taxon>Opitutaceae</taxon>
        <taxon>Actomonas</taxon>
    </lineage>
</organism>
<evidence type="ECO:0000256" key="4">
    <source>
        <dbReference type="ARBA" id="ARBA00022553"/>
    </source>
</evidence>
<feature type="transmembrane region" description="Helical" evidence="11">
    <location>
        <begin position="152"/>
        <end position="174"/>
    </location>
</feature>
<dbReference type="CDD" id="cd00082">
    <property type="entry name" value="HisKA"/>
    <property type="match status" value="1"/>
</dbReference>
<evidence type="ECO:0000259" key="12">
    <source>
        <dbReference type="PROSITE" id="PS50109"/>
    </source>
</evidence>
<dbReference type="InterPro" id="IPR003661">
    <property type="entry name" value="HisK_dim/P_dom"/>
</dbReference>
<evidence type="ECO:0000256" key="1">
    <source>
        <dbReference type="ARBA" id="ARBA00000085"/>
    </source>
</evidence>
<dbReference type="InterPro" id="IPR050428">
    <property type="entry name" value="TCS_sensor_his_kinase"/>
</dbReference>
<protein>
    <recommendedName>
        <fullName evidence="3">histidine kinase</fullName>
        <ecNumber evidence="3">2.7.13.3</ecNumber>
    </recommendedName>
</protein>
<comment type="catalytic activity">
    <reaction evidence="1">
        <text>ATP + protein L-histidine = ADP + protein N-phospho-L-histidine.</text>
        <dbReference type="EC" id="2.7.13.3"/>
    </reaction>
</comment>
<feature type="domain" description="Histidine kinase" evidence="12">
    <location>
        <begin position="237"/>
        <end position="462"/>
    </location>
</feature>
<dbReference type="RefSeq" id="WP_221031398.1">
    <property type="nucleotide sequence ID" value="NZ_CP139781.1"/>
</dbReference>
<keyword evidence="10 11" id="KW-0472">Membrane</keyword>
<dbReference type="GO" id="GO:0005524">
    <property type="term" value="F:ATP binding"/>
    <property type="evidence" value="ECO:0007669"/>
    <property type="project" value="UniProtKB-KW"/>
</dbReference>
<dbReference type="InterPro" id="IPR003594">
    <property type="entry name" value="HATPase_dom"/>
</dbReference>
<dbReference type="CDD" id="cd00075">
    <property type="entry name" value="HATPase"/>
    <property type="match status" value="1"/>
</dbReference>
<evidence type="ECO:0000256" key="9">
    <source>
        <dbReference type="ARBA" id="ARBA00023012"/>
    </source>
</evidence>
<dbReference type="Gene3D" id="6.10.340.10">
    <property type="match status" value="1"/>
</dbReference>
<dbReference type="PROSITE" id="PS50885">
    <property type="entry name" value="HAMP"/>
    <property type="match status" value="1"/>
</dbReference>
<evidence type="ECO:0000313" key="15">
    <source>
        <dbReference type="Proteomes" id="UP000738431"/>
    </source>
</evidence>
<evidence type="ECO:0000256" key="10">
    <source>
        <dbReference type="ARBA" id="ARBA00023136"/>
    </source>
</evidence>
<evidence type="ECO:0000256" key="5">
    <source>
        <dbReference type="ARBA" id="ARBA00022679"/>
    </source>
</evidence>
<gene>
    <name evidence="14" type="ORF">K1X11_016800</name>
</gene>
<dbReference type="PRINTS" id="PR00344">
    <property type="entry name" value="BCTRLSENSOR"/>
</dbReference>
<feature type="transmembrane region" description="Helical" evidence="11">
    <location>
        <begin position="12"/>
        <end position="32"/>
    </location>
</feature>
<keyword evidence="4" id="KW-0597">Phosphoprotein</keyword>
<dbReference type="SUPFAM" id="SSF158472">
    <property type="entry name" value="HAMP domain-like"/>
    <property type="match status" value="1"/>
</dbReference>
<evidence type="ECO:0000256" key="11">
    <source>
        <dbReference type="SAM" id="Phobius"/>
    </source>
</evidence>
<sequence>MIRTFTFRTTLWFAGLVTGILVAVLAVGGWLLNRQMIAGLELLHEVEAEELGELLGSDGALSAAEIQDRIAHDADSDAELFFIQVRGRDGVVRFRSDNLEEAVLPDWSQRGVHWTYQLPGVGPVRVTSMTEGPWHLQLASRLEPNRRVLNDYLRVAGLLVLGGALVSVGLGWGFTRVTLAPIRSIERTARRIGADNLSERIPVPAGRDELAALSRLLNETFARIEAAFGQVRRFTADASHELKTPLALIKLNAEKLRPHLADDEEGEATLNNVLEEIERLHQIIEHLLFLSKAESGVLRLEYEALRMPDWLRDWEEDAGVLAEDVGVRFELVEEGAATVRGVPSLLRQLLFNLLSNALKFSEAGGRVTLRVQVRGGRCWWSLEDEGPGLPEDQLARVFDRFARYVPSAGNGRADSDVEAKPGHGLGLAICKSIVELHGGVIRAENRRERKGLRVVVELPVVG</sequence>
<dbReference type="SMART" id="SM00388">
    <property type="entry name" value="HisKA"/>
    <property type="match status" value="1"/>
</dbReference>
<dbReference type="InterPro" id="IPR036097">
    <property type="entry name" value="HisK_dim/P_sf"/>
</dbReference>
<evidence type="ECO:0000256" key="8">
    <source>
        <dbReference type="ARBA" id="ARBA00022989"/>
    </source>
</evidence>
<proteinExistence type="predicted"/>
<feature type="domain" description="HAMP" evidence="13">
    <location>
        <begin position="176"/>
        <end position="229"/>
    </location>
</feature>
<dbReference type="InterPro" id="IPR003660">
    <property type="entry name" value="HAMP_dom"/>
</dbReference>
<keyword evidence="5" id="KW-0808">Transferase</keyword>
<dbReference type="SMART" id="SM00304">
    <property type="entry name" value="HAMP"/>
    <property type="match status" value="1"/>
</dbReference>
<keyword evidence="14" id="KW-0067">ATP-binding</keyword>